<dbReference type="OrthoDB" id="8194677at2759"/>
<evidence type="ECO:0000256" key="4">
    <source>
        <dbReference type="ARBA" id="ARBA00022454"/>
    </source>
</evidence>
<feature type="domain" description="Nuf2 DHR10-like" evidence="15">
    <location>
        <begin position="263"/>
        <end position="378"/>
    </location>
</feature>
<comment type="subcellular location">
    <subcellularLocation>
        <location evidence="2">Chromosome</location>
        <location evidence="2">Centromere</location>
        <location evidence="2">Kinetochore</location>
    </subcellularLocation>
    <subcellularLocation>
        <location evidence="1">Nucleus</location>
    </subcellularLocation>
</comment>
<evidence type="ECO:0000256" key="7">
    <source>
        <dbReference type="ARBA" id="ARBA00022838"/>
    </source>
</evidence>
<feature type="coiled-coil region" evidence="12">
    <location>
        <begin position="413"/>
        <end position="440"/>
    </location>
</feature>
<dbReference type="GO" id="GO:0005634">
    <property type="term" value="C:nucleus"/>
    <property type="evidence" value="ECO:0007669"/>
    <property type="project" value="UniProtKB-SubCell"/>
</dbReference>
<keyword evidence="4" id="KW-0158">Chromosome</keyword>
<evidence type="ECO:0000256" key="3">
    <source>
        <dbReference type="ARBA" id="ARBA00005498"/>
    </source>
</evidence>
<dbReference type="GO" id="GO:0045132">
    <property type="term" value="P:meiotic chromosome segregation"/>
    <property type="evidence" value="ECO:0007669"/>
    <property type="project" value="TreeGrafter"/>
</dbReference>
<evidence type="ECO:0000259" key="15">
    <source>
        <dbReference type="Pfam" id="PF18595"/>
    </source>
</evidence>
<evidence type="ECO:0000256" key="5">
    <source>
        <dbReference type="ARBA" id="ARBA00022618"/>
    </source>
</evidence>
<keyword evidence="9" id="KW-0539">Nucleus</keyword>
<dbReference type="GO" id="GO:0051383">
    <property type="term" value="P:kinetochore organization"/>
    <property type="evidence" value="ECO:0007669"/>
    <property type="project" value="TreeGrafter"/>
</dbReference>
<dbReference type="GO" id="GO:0031262">
    <property type="term" value="C:Ndc80 complex"/>
    <property type="evidence" value="ECO:0007669"/>
    <property type="project" value="InterPro"/>
</dbReference>
<evidence type="ECO:0000313" key="16">
    <source>
        <dbReference type="EMBL" id="RSH87803.1"/>
    </source>
</evidence>
<evidence type="ECO:0000256" key="6">
    <source>
        <dbReference type="ARBA" id="ARBA00022776"/>
    </source>
</evidence>
<dbReference type="GO" id="GO:0051315">
    <property type="term" value="P:attachment of mitotic spindle microtubules to kinetochore"/>
    <property type="evidence" value="ECO:0007669"/>
    <property type="project" value="TreeGrafter"/>
</dbReference>
<keyword evidence="7" id="KW-0995">Kinetochore</keyword>
<dbReference type="PANTHER" id="PTHR21650">
    <property type="entry name" value="MEMBRALIN/KINETOCHORE PROTEIN NUF2"/>
    <property type="match status" value="1"/>
</dbReference>
<dbReference type="PANTHER" id="PTHR21650:SF2">
    <property type="entry name" value="KINETOCHORE PROTEIN NUF2"/>
    <property type="match status" value="1"/>
</dbReference>
<evidence type="ECO:0000256" key="2">
    <source>
        <dbReference type="ARBA" id="ARBA00004629"/>
    </source>
</evidence>
<evidence type="ECO:0000256" key="9">
    <source>
        <dbReference type="ARBA" id="ARBA00023242"/>
    </source>
</evidence>
<feature type="domain" description="Kinetochore protein Nuf2 N-terminal" evidence="14">
    <location>
        <begin position="16"/>
        <end position="143"/>
    </location>
</feature>
<dbReference type="AlphaFoldDB" id="A0A427Y9M1"/>
<name>A0A427Y9M1_9TREE</name>
<dbReference type="GO" id="GO:0044877">
    <property type="term" value="F:protein-containing complex binding"/>
    <property type="evidence" value="ECO:0007669"/>
    <property type="project" value="TreeGrafter"/>
</dbReference>
<dbReference type="InterPro" id="IPR041112">
    <property type="entry name" value="Nuf2_DHR10-like"/>
</dbReference>
<dbReference type="STRING" id="105984.A0A427Y9M1"/>
<dbReference type="RefSeq" id="XP_028480011.1">
    <property type="nucleotide sequence ID" value="XM_028616154.1"/>
</dbReference>
<feature type="region of interest" description="Disordered" evidence="13">
    <location>
        <begin position="346"/>
        <end position="367"/>
    </location>
</feature>
<keyword evidence="11" id="KW-0137">Centromere</keyword>
<sequence length="449" mass="51520">MMQGRQKQSKQELLGFPMMTTPEVLECLGALGINVHADDLQKPTPQSTQAIWAALLEALTGTPVEMFEGPKATLLGMMQYRELYGDSLQFLILYRHCRQLALLCGLKSFTTTDLTRPDPHRLRTVLSGVMNFAKFREDKQGLHLALSQRAHGEMDRAVDLRRKLDRVEAAIGDIAAKNADEAPKMEAARARNNALHAELLQMHSSHRETADTYERLKQERAGLSQDVADTARELGQVQQQIREAKSRLVRSPERLKRHLSEMSSMVASERATHSGYVTKARELAKRLEVYDSLEADLRRLVDLEREIDSQRAKSEELTRNRTALRARVEQGKIEREGLEERIKQLERQQRNTEDRLERQKRITEESRAEAKAKIQALKDDYVVRSKERQGLNKERERILADHKAVTAEMDAFVEENEHELNELLAQYWTLRKEAEDYMNTMSVKLGLGV</sequence>
<keyword evidence="10" id="KW-0131">Cell cycle</keyword>
<keyword evidence="8 12" id="KW-0175">Coiled coil</keyword>
<organism evidence="16 17">
    <name type="scientific">Apiotrichum porosum</name>
    <dbReference type="NCBI Taxonomy" id="105984"/>
    <lineage>
        <taxon>Eukaryota</taxon>
        <taxon>Fungi</taxon>
        <taxon>Dikarya</taxon>
        <taxon>Basidiomycota</taxon>
        <taxon>Agaricomycotina</taxon>
        <taxon>Tremellomycetes</taxon>
        <taxon>Trichosporonales</taxon>
        <taxon>Trichosporonaceae</taxon>
        <taxon>Apiotrichum</taxon>
    </lineage>
</organism>
<protein>
    <submittedName>
        <fullName evidence="16">Kinetochore-associated Ndc80 complex subunit nuf2</fullName>
    </submittedName>
</protein>
<comment type="similarity">
    <text evidence="3">Belongs to the NUF2 family.</text>
</comment>
<reference evidence="16 17" key="1">
    <citation type="submission" date="2018-11" db="EMBL/GenBank/DDBJ databases">
        <title>Genome sequence of Apiotrichum porosum DSM 27194.</title>
        <authorList>
            <person name="Aliyu H."/>
            <person name="Gorte O."/>
            <person name="Ochsenreither K."/>
        </authorList>
    </citation>
    <scope>NUCLEOTIDE SEQUENCE [LARGE SCALE GENOMIC DNA]</scope>
    <source>
        <strain evidence="16 17">DSM 27194</strain>
    </source>
</reference>
<accession>A0A427Y9M1</accession>
<proteinExistence type="inferred from homology"/>
<evidence type="ECO:0000313" key="17">
    <source>
        <dbReference type="Proteomes" id="UP000279236"/>
    </source>
</evidence>
<dbReference type="EMBL" id="RSCE01000001">
    <property type="protein sequence ID" value="RSH87803.1"/>
    <property type="molecule type" value="Genomic_DNA"/>
</dbReference>
<evidence type="ECO:0000256" key="13">
    <source>
        <dbReference type="SAM" id="MobiDB-lite"/>
    </source>
</evidence>
<evidence type="ECO:0000256" key="12">
    <source>
        <dbReference type="SAM" id="Coils"/>
    </source>
</evidence>
<dbReference type="Proteomes" id="UP000279236">
    <property type="component" value="Unassembled WGS sequence"/>
</dbReference>
<dbReference type="InterPro" id="IPR005549">
    <property type="entry name" value="Kinetochore_Nuf2_N"/>
</dbReference>
<evidence type="ECO:0000256" key="10">
    <source>
        <dbReference type="ARBA" id="ARBA00023306"/>
    </source>
</evidence>
<keyword evidence="5" id="KW-0132">Cell division</keyword>
<evidence type="ECO:0000256" key="8">
    <source>
        <dbReference type="ARBA" id="ARBA00023054"/>
    </source>
</evidence>
<dbReference type="Pfam" id="PF18595">
    <property type="entry name" value="Nuf2_DHR10-like"/>
    <property type="match status" value="1"/>
</dbReference>
<gene>
    <name evidence="16" type="primary">NUF2</name>
    <name evidence="16" type="ORF">EHS24_000320</name>
</gene>
<keyword evidence="17" id="KW-1185">Reference proteome</keyword>
<dbReference type="GO" id="GO:0051301">
    <property type="term" value="P:cell division"/>
    <property type="evidence" value="ECO:0007669"/>
    <property type="project" value="UniProtKB-KW"/>
</dbReference>
<evidence type="ECO:0000256" key="11">
    <source>
        <dbReference type="ARBA" id="ARBA00023328"/>
    </source>
</evidence>
<dbReference type="GO" id="GO:0007052">
    <property type="term" value="P:mitotic spindle organization"/>
    <property type="evidence" value="ECO:0007669"/>
    <property type="project" value="TreeGrafter"/>
</dbReference>
<dbReference type="InterPro" id="IPR038275">
    <property type="entry name" value="Nuf2_N_sf"/>
</dbReference>
<comment type="caution">
    <text evidence="16">The sequence shown here is derived from an EMBL/GenBank/DDBJ whole genome shotgun (WGS) entry which is preliminary data.</text>
</comment>
<dbReference type="Pfam" id="PF03800">
    <property type="entry name" value="Nuf2"/>
    <property type="match status" value="1"/>
</dbReference>
<feature type="coiled-coil region" evidence="12">
    <location>
        <begin position="206"/>
        <end position="247"/>
    </location>
</feature>
<evidence type="ECO:0000259" key="14">
    <source>
        <dbReference type="Pfam" id="PF03800"/>
    </source>
</evidence>
<dbReference type="GeneID" id="39584863"/>
<keyword evidence="6" id="KW-0498">Mitosis</keyword>
<evidence type="ECO:0000256" key="1">
    <source>
        <dbReference type="ARBA" id="ARBA00004123"/>
    </source>
</evidence>
<dbReference type="Gene3D" id="1.10.418.60">
    <property type="entry name" value="Ncd80 complex, Nuf2 subunit"/>
    <property type="match status" value="1"/>
</dbReference>